<evidence type="ECO:0000313" key="4">
    <source>
        <dbReference type="EMBL" id="OYQ44814.1"/>
    </source>
</evidence>
<dbReference type="RefSeq" id="WP_094486109.1">
    <property type="nucleotide sequence ID" value="NZ_NOXX01000189.1"/>
</dbReference>
<evidence type="ECO:0000256" key="2">
    <source>
        <dbReference type="SAM" id="SignalP"/>
    </source>
</evidence>
<comment type="caution">
    <text evidence="4">The sequence shown here is derived from an EMBL/GenBank/DDBJ whole genome shotgun (WGS) entry which is preliminary data.</text>
</comment>
<evidence type="ECO:0000256" key="1">
    <source>
        <dbReference type="ARBA" id="ARBA00022729"/>
    </source>
</evidence>
<keyword evidence="1 2" id="KW-0732">Signal</keyword>
<proteinExistence type="predicted"/>
<gene>
    <name evidence="4" type="ORF">CHX27_07345</name>
</gene>
<reference evidence="4 5" key="1">
    <citation type="submission" date="2017-07" db="EMBL/GenBank/DDBJ databases">
        <title>Flavobacterium cyanobacteriorum sp. nov., isolated from cyanobacterial aggregates in a eutrophic lake.</title>
        <authorList>
            <person name="Cai H."/>
        </authorList>
    </citation>
    <scope>NUCLEOTIDE SEQUENCE [LARGE SCALE GENOMIC DNA]</scope>
    <source>
        <strain evidence="4 5">TH167</strain>
    </source>
</reference>
<evidence type="ECO:0000313" key="5">
    <source>
        <dbReference type="Proteomes" id="UP000216035"/>
    </source>
</evidence>
<dbReference type="NCBIfam" id="TIGR04183">
    <property type="entry name" value="Por_Secre_tail"/>
    <property type="match status" value="1"/>
</dbReference>
<name>A0A255ZV74_9FLAO</name>
<keyword evidence="5" id="KW-1185">Reference proteome</keyword>
<dbReference type="InterPro" id="IPR026444">
    <property type="entry name" value="Secre_tail"/>
</dbReference>
<sequence length="332" mass="35721">MKQKLLSLFLISTVGLFAQQPITNFLGGPNMFYASIQPNNLPNQNSGGGDQNWVYPSATNGSVVETVETPTAAELTNFPGATHVYRTSGIVDGNATSGNIYAIISGSSVQIIGLTIDTLTLKYDTASATVGTYPLPYSYQNIDDTVSGTFVYQQYTGTFSGTLTTSVDASGTLAVGSSETFNVTRLKSVQDLDLSYGNFGVVGNILIQSSSYYTDNQVPEFPIVRQANTSLSVPLLQINENRTRVEVASQFANTDFEPIGSNRLTLAENPVKQQLELITDAQITTVEIFNLQGKLMGTYSKTMIDVSNYASGVYLAVVSSAYGNKTIKFVKN</sequence>
<feature type="signal peptide" evidence="2">
    <location>
        <begin position="1"/>
        <end position="18"/>
    </location>
</feature>
<dbReference type="EMBL" id="NOXX01000189">
    <property type="protein sequence ID" value="OYQ44814.1"/>
    <property type="molecule type" value="Genomic_DNA"/>
</dbReference>
<organism evidence="4 5">
    <name type="scientific">Flavobacterium aurantiibacter</name>
    <dbReference type="NCBI Taxonomy" id="2023067"/>
    <lineage>
        <taxon>Bacteria</taxon>
        <taxon>Pseudomonadati</taxon>
        <taxon>Bacteroidota</taxon>
        <taxon>Flavobacteriia</taxon>
        <taxon>Flavobacteriales</taxon>
        <taxon>Flavobacteriaceae</taxon>
        <taxon>Flavobacterium</taxon>
    </lineage>
</organism>
<feature type="chain" id="PRO_5013010678" description="Secretion system C-terminal sorting domain-containing protein" evidence="2">
    <location>
        <begin position="19"/>
        <end position="332"/>
    </location>
</feature>
<dbReference type="AlphaFoldDB" id="A0A255ZV74"/>
<dbReference type="OrthoDB" id="1138233at2"/>
<dbReference type="Proteomes" id="UP000216035">
    <property type="component" value="Unassembled WGS sequence"/>
</dbReference>
<dbReference type="Pfam" id="PF18962">
    <property type="entry name" value="Por_Secre_tail"/>
    <property type="match status" value="1"/>
</dbReference>
<protein>
    <recommendedName>
        <fullName evidence="3">Secretion system C-terminal sorting domain-containing protein</fullName>
    </recommendedName>
</protein>
<evidence type="ECO:0000259" key="3">
    <source>
        <dbReference type="Pfam" id="PF18962"/>
    </source>
</evidence>
<feature type="domain" description="Secretion system C-terminal sorting" evidence="3">
    <location>
        <begin position="269"/>
        <end position="329"/>
    </location>
</feature>
<accession>A0A255ZV74</accession>